<feature type="domain" description="BRCT" evidence="20">
    <location>
        <begin position="457"/>
        <end position="557"/>
    </location>
</feature>
<dbReference type="InterPro" id="IPR022312">
    <property type="entry name" value="DNA_pol_X"/>
</dbReference>
<evidence type="ECO:0000256" key="3">
    <source>
        <dbReference type="ARBA" id="ARBA00008323"/>
    </source>
</evidence>
<feature type="region of interest" description="Disordered" evidence="19">
    <location>
        <begin position="612"/>
        <end position="732"/>
    </location>
</feature>
<dbReference type="OrthoDB" id="205514at2759"/>
<comment type="similarity">
    <text evidence="3">Belongs to the DNA polymerase type-X family.</text>
</comment>
<dbReference type="InterPro" id="IPR027421">
    <property type="entry name" value="DNA_pol_lamdba_lyase_dom_sf"/>
</dbReference>
<sequence length="1067" mass="117964">MMCDTDLKAFFAEQDERMALADESREEFLERVASFTRQDQALHVPSPRTAGDAPSMSAHHPDTTLDLPASSFVTIDRGEVLDEWKIDLGYSGDVRTAKRKASDQESLRAASKRKKVADQVQGSHQDISNQVPDDPTASTTIPHQVCNASMAPSDLQQNYCTQQYSPRTDVKTEPNKRKSLSPASSQTPSRKYFLREDRMPQASVSPGAANVRSTSKAQQCRSQSNEDPRHEEGPEDVPEEIDSFTVELTVPPPLPKTARDRTKKSKKGHSTQVLRSPDASHSPTSPGRPQKQDMVAIPKSNPPLDLRPLDETALLNTKTRQRQPSGPPTSPIAETSILRAAPEQRVRKQGSAAEPSKLYLEVKQRIAKHSSTKQRDKVLKKAPIDESSVIYVSSSPSSRASSPAPVVPEPSKNAQKEQSKPVAAKRKAKAAAAAAEGQINEAEGSTSKPPMKKRKSSPVKFLSGKNIFYTGGDMRNASESTRAKMDIIVRHGGNLTPEFDPKVTTHIITDAHMGSTLKALGVNKLKDIPENIPTVTWEWVLSVLGREKVLSQDEIDGRLNEVWQYAAFSERLDAGYQPKKTVSIASFKFKGKAKAVNQASGAQRADSSTAVLQPLLNPPSGYVQQDGGSVTLQPRPMGAPLSPPTSPSRPPAQAVASSSRFTLEQDQAREDQKLRDDGWSSLGEFDADDVDDDGDETDDESPAPLGPVKREKRGWACDKKEPQRTADSPNQDIIDKLTELMQLHKSKLGGEDHWRAFSYSKCIRGLQNYPRRIKTGEEARGIRGVGKKTAQKVIEEILQTGDLRRIEYEKTKDVEVTRLFQGIYGVGLSIAFQWYAAGCRTLEDLRAGKGGVKLSHVQRIGLQYYDDINSRMPRAEAREIFEMIKPIALSIDAKLFVEIMGSYRRGKADCGDIDILLTRPTDDGSTHSGVIPRLLEKLHVAGILTEDLALPDDPFDLECTYRGLCRLPHVDGSTHRRIDFLSVPWTSRGAALLYYTGDDIFNRAMRYKANVLGYSLNQKGLFGNVVRDPRDRRVKLNGGVLIASETEEEIFQILGVPWQEPHERVRG</sequence>
<dbReference type="InterPro" id="IPR028207">
    <property type="entry name" value="DNA_pol_B_palm_palm"/>
</dbReference>
<evidence type="ECO:0000256" key="10">
    <source>
        <dbReference type="ARBA" id="ARBA00022723"/>
    </source>
</evidence>
<dbReference type="GO" id="GO:0006303">
    <property type="term" value="P:double-strand break repair via nonhomologous end joining"/>
    <property type="evidence" value="ECO:0007669"/>
    <property type="project" value="TreeGrafter"/>
</dbReference>
<evidence type="ECO:0000313" key="21">
    <source>
        <dbReference type="EMBL" id="KAJ3501191.1"/>
    </source>
</evidence>
<comment type="cofactor">
    <cofactor evidence="1">
        <name>Mn(2+)</name>
        <dbReference type="ChEBI" id="CHEBI:29035"/>
    </cofactor>
</comment>
<dbReference type="GO" id="GO:0016829">
    <property type="term" value="F:lyase activity"/>
    <property type="evidence" value="ECO:0007669"/>
    <property type="project" value="UniProtKB-KW"/>
</dbReference>
<feature type="compositionally biased region" description="Basic and acidic residues" evidence="19">
    <location>
        <begin position="666"/>
        <end position="678"/>
    </location>
</feature>
<evidence type="ECO:0000256" key="1">
    <source>
        <dbReference type="ARBA" id="ARBA00001936"/>
    </source>
</evidence>
<keyword evidence="10" id="KW-0479">Metal-binding</keyword>
<evidence type="ECO:0000256" key="7">
    <source>
        <dbReference type="ARBA" id="ARBA00022679"/>
    </source>
</evidence>
<evidence type="ECO:0000256" key="19">
    <source>
        <dbReference type="SAM" id="MobiDB-lite"/>
    </source>
</evidence>
<comment type="caution">
    <text evidence="21">The sequence shown here is derived from an EMBL/GenBank/DDBJ whole genome shotgun (WGS) entry which is preliminary data.</text>
</comment>
<dbReference type="Pfam" id="PF00533">
    <property type="entry name" value="BRCT"/>
    <property type="match status" value="1"/>
</dbReference>
<protein>
    <recommendedName>
        <fullName evidence="5">DNA polymerase lambda</fullName>
        <ecNumber evidence="4">2.7.7.7</ecNumber>
    </recommendedName>
</protein>
<dbReference type="Pfam" id="PF14791">
    <property type="entry name" value="DNA_pol_B_thumb"/>
    <property type="match status" value="1"/>
</dbReference>
<accession>A0A9W8JSP3</accession>
<dbReference type="EC" id="2.7.7.7" evidence="4"/>
<feature type="compositionally biased region" description="Acidic residues" evidence="19">
    <location>
        <begin position="685"/>
        <end position="701"/>
    </location>
</feature>
<dbReference type="InterPro" id="IPR002008">
    <property type="entry name" value="DNA_pol_X_beta-like"/>
</dbReference>
<feature type="compositionally biased region" description="Low complexity" evidence="19">
    <location>
        <begin position="387"/>
        <end position="404"/>
    </location>
</feature>
<keyword evidence="7" id="KW-0808">Transferase</keyword>
<feature type="compositionally biased region" description="Basic and acidic residues" evidence="19">
    <location>
        <begin position="373"/>
        <end position="384"/>
    </location>
</feature>
<dbReference type="PRINTS" id="PR00870">
    <property type="entry name" value="DNAPOLXBETA"/>
</dbReference>
<dbReference type="Pfam" id="PF10391">
    <property type="entry name" value="DNA_pol_lambd_f"/>
    <property type="match status" value="1"/>
</dbReference>
<dbReference type="SUPFAM" id="SSF81585">
    <property type="entry name" value="PsbU/PolX domain-like"/>
    <property type="match status" value="1"/>
</dbReference>
<feature type="region of interest" description="Disordered" evidence="19">
    <location>
        <begin position="39"/>
        <end position="62"/>
    </location>
</feature>
<feature type="compositionally biased region" description="Polar residues" evidence="19">
    <location>
        <begin position="211"/>
        <end position="223"/>
    </location>
</feature>
<dbReference type="GO" id="GO:0046872">
    <property type="term" value="F:metal ion binding"/>
    <property type="evidence" value="ECO:0007669"/>
    <property type="project" value="UniProtKB-KW"/>
</dbReference>
<dbReference type="GO" id="GO:0005634">
    <property type="term" value="C:nucleus"/>
    <property type="evidence" value="ECO:0007669"/>
    <property type="project" value="UniProtKB-SubCell"/>
</dbReference>
<gene>
    <name evidence="21" type="ORF">NLJ89_g9450</name>
</gene>
<evidence type="ECO:0000256" key="18">
    <source>
        <dbReference type="PIRSR" id="PIRSR622312-50"/>
    </source>
</evidence>
<dbReference type="AlphaFoldDB" id="A0A9W8JSP3"/>
<dbReference type="InterPro" id="IPR029398">
    <property type="entry name" value="PolB_thumb"/>
</dbReference>
<dbReference type="GO" id="GO:0003677">
    <property type="term" value="F:DNA binding"/>
    <property type="evidence" value="ECO:0007669"/>
    <property type="project" value="UniProtKB-KW"/>
</dbReference>
<feature type="compositionally biased region" description="Pro residues" evidence="19">
    <location>
        <begin position="641"/>
        <end position="650"/>
    </location>
</feature>
<feature type="active site" description="Nucleophile; Schiff-base intermediate with DNA; for 5'-dRP lyase activity" evidence="18">
    <location>
        <position position="792"/>
    </location>
</feature>
<dbReference type="Gene3D" id="3.40.50.10190">
    <property type="entry name" value="BRCT domain"/>
    <property type="match status" value="1"/>
</dbReference>
<dbReference type="InterPro" id="IPR002054">
    <property type="entry name" value="DNA-dir_DNA_pol_X"/>
</dbReference>
<evidence type="ECO:0000256" key="5">
    <source>
        <dbReference type="ARBA" id="ARBA00016513"/>
    </source>
</evidence>
<dbReference type="InterPro" id="IPR001357">
    <property type="entry name" value="BRCT_dom"/>
</dbReference>
<keyword evidence="6" id="KW-0237">DNA synthesis</keyword>
<feature type="region of interest" description="Disordered" evidence="19">
    <location>
        <begin position="164"/>
        <end position="458"/>
    </location>
</feature>
<evidence type="ECO:0000256" key="17">
    <source>
        <dbReference type="ARBA" id="ARBA00049244"/>
    </source>
</evidence>
<dbReference type="FunFam" id="1.10.150.20:FF:000010">
    <property type="entry name" value="DNA polymerase lambda"/>
    <property type="match status" value="1"/>
</dbReference>
<dbReference type="PROSITE" id="PS50172">
    <property type="entry name" value="BRCT"/>
    <property type="match status" value="1"/>
</dbReference>
<evidence type="ECO:0000256" key="15">
    <source>
        <dbReference type="ARBA" id="ARBA00023239"/>
    </source>
</evidence>
<evidence type="ECO:0000256" key="8">
    <source>
        <dbReference type="ARBA" id="ARBA00022695"/>
    </source>
</evidence>
<evidence type="ECO:0000256" key="9">
    <source>
        <dbReference type="ARBA" id="ARBA00022705"/>
    </source>
</evidence>
<dbReference type="Gene3D" id="1.10.150.20">
    <property type="entry name" value="5' to 3' exonuclease, C-terminal subdomain"/>
    <property type="match status" value="1"/>
</dbReference>
<evidence type="ECO:0000256" key="16">
    <source>
        <dbReference type="ARBA" id="ARBA00023242"/>
    </source>
</evidence>
<dbReference type="FunFam" id="1.10.150.110:FF:000005">
    <property type="entry name" value="DNA polymerase POL4"/>
    <property type="match status" value="1"/>
</dbReference>
<feature type="compositionally biased region" description="Polar residues" evidence="19">
    <location>
        <begin position="655"/>
        <end position="665"/>
    </location>
</feature>
<feature type="compositionally biased region" description="Polar residues" evidence="19">
    <location>
        <begin position="120"/>
        <end position="141"/>
    </location>
</feature>
<feature type="compositionally biased region" description="Polar residues" evidence="19">
    <location>
        <begin position="270"/>
        <end position="287"/>
    </location>
</feature>
<dbReference type="GO" id="GO:0006260">
    <property type="term" value="P:DNA replication"/>
    <property type="evidence" value="ECO:0007669"/>
    <property type="project" value="UniProtKB-KW"/>
</dbReference>
<proteinExistence type="inferred from homology"/>
<feature type="region of interest" description="Disordered" evidence="19">
    <location>
        <begin position="96"/>
        <end position="141"/>
    </location>
</feature>
<dbReference type="GO" id="GO:0003887">
    <property type="term" value="F:DNA-directed DNA polymerase activity"/>
    <property type="evidence" value="ECO:0007669"/>
    <property type="project" value="UniProtKB-KW"/>
</dbReference>
<dbReference type="InterPro" id="IPR037160">
    <property type="entry name" value="DNA_Pol_thumb_sf"/>
</dbReference>
<organism evidence="21 22">
    <name type="scientific">Agrocybe chaxingu</name>
    <dbReference type="NCBI Taxonomy" id="84603"/>
    <lineage>
        <taxon>Eukaryota</taxon>
        <taxon>Fungi</taxon>
        <taxon>Dikarya</taxon>
        <taxon>Basidiomycota</taxon>
        <taxon>Agaricomycotina</taxon>
        <taxon>Agaricomycetes</taxon>
        <taxon>Agaricomycetidae</taxon>
        <taxon>Agaricales</taxon>
        <taxon>Agaricineae</taxon>
        <taxon>Strophariaceae</taxon>
        <taxon>Agrocybe</taxon>
    </lineage>
</organism>
<dbReference type="InterPro" id="IPR010996">
    <property type="entry name" value="HHH_MUS81"/>
</dbReference>
<dbReference type="SMART" id="SM00292">
    <property type="entry name" value="BRCT"/>
    <property type="match status" value="1"/>
</dbReference>
<feature type="compositionally biased region" description="Basic and acidic residues" evidence="19">
    <location>
        <begin position="713"/>
        <end position="724"/>
    </location>
</feature>
<keyword evidence="16" id="KW-0539">Nucleus</keyword>
<evidence type="ECO:0000313" key="22">
    <source>
        <dbReference type="Proteomes" id="UP001148786"/>
    </source>
</evidence>
<evidence type="ECO:0000256" key="14">
    <source>
        <dbReference type="ARBA" id="ARBA00023204"/>
    </source>
</evidence>
<dbReference type="Gene3D" id="3.30.210.10">
    <property type="entry name" value="DNA polymerase, thumb domain"/>
    <property type="match status" value="1"/>
</dbReference>
<evidence type="ECO:0000256" key="12">
    <source>
        <dbReference type="ARBA" id="ARBA00022932"/>
    </source>
</evidence>
<comment type="subcellular location">
    <subcellularLocation>
        <location evidence="2">Nucleus</location>
    </subcellularLocation>
</comment>
<keyword evidence="14" id="KW-0234">DNA repair</keyword>
<keyword evidence="13" id="KW-0238">DNA-binding</keyword>
<dbReference type="InterPro" id="IPR043519">
    <property type="entry name" value="NT_sf"/>
</dbReference>
<dbReference type="CDD" id="cd00141">
    <property type="entry name" value="NT_POLXc"/>
    <property type="match status" value="1"/>
</dbReference>
<feature type="compositionally biased region" description="Acidic residues" evidence="19">
    <location>
        <begin position="233"/>
        <end position="242"/>
    </location>
</feature>
<name>A0A9W8JSP3_9AGAR</name>
<dbReference type="InterPro" id="IPR036420">
    <property type="entry name" value="BRCT_dom_sf"/>
</dbReference>
<feature type="compositionally biased region" description="Polar residues" evidence="19">
    <location>
        <begin position="314"/>
        <end position="324"/>
    </location>
</feature>
<dbReference type="PANTHER" id="PTHR11276:SF28">
    <property type="entry name" value="DNA POLYMERASE LAMBDA"/>
    <property type="match status" value="1"/>
</dbReference>
<dbReference type="SMART" id="SM00483">
    <property type="entry name" value="POLXc"/>
    <property type="match status" value="1"/>
</dbReference>
<keyword evidence="11" id="KW-0227">DNA damage</keyword>
<dbReference type="SUPFAM" id="SSF81301">
    <property type="entry name" value="Nucleotidyltransferase"/>
    <property type="match status" value="1"/>
</dbReference>
<evidence type="ECO:0000256" key="2">
    <source>
        <dbReference type="ARBA" id="ARBA00004123"/>
    </source>
</evidence>
<dbReference type="InterPro" id="IPR018944">
    <property type="entry name" value="DNA_pol_lambd_fingers_domain"/>
</dbReference>
<dbReference type="PROSITE" id="PS00522">
    <property type="entry name" value="DNA_POLYMERASE_X"/>
    <property type="match status" value="1"/>
</dbReference>
<keyword evidence="8" id="KW-0548">Nucleotidyltransferase</keyword>
<dbReference type="PANTHER" id="PTHR11276">
    <property type="entry name" value="DNA POLYMERASE TYPE-X FAMILY MEMBER"/>
    <property type="match status" value="1"/>
</dbReference>
<dbReference type="InterPro" id="IPR019843">
    <property type="entry name" value="DNA_pol-X_BS"/>
</dbReference>
<evidence type="ECO:0000259" key="20">
    <source>
        <dbReference type="PROSITE" id="PS50172"/>
    </source>
</evidence>
<keyword evidence="12" id="KW-0239">DNA-directed DNA polymerase</keyword>
<evidence type="ECO:0000256" key="13">
    <source>
        <dbReference type="ARBA" id="ARBA00023125"/>
    </source>
</evidence>
<keyword evidence="9" id="KW-0235">DNA replication</keyword>
<dbReference type="CDD" id="cd00027">
    <property type="entry name" value="BRCT"/>
    <property type="match status" value="1"/>
</dbReference>
<dbReference type="Gene3D" id="1.10.150.110">
    <property type="entry name" value="DNA polymerase beta, N-terminal domain-like"/>
    <property type="match status" value="1"/>
</dbReference>
<dbReference type="Pfam" id="PF14716">
    <property type="entry name" value="HHH_8"/>
    <property type="match status" value="1"/>
</dbReference>
<feature type="compositionally biased region" description="Polar residues" evidence="19">
    <location>
        <begin position="622"/>
        <end position="632"/>
    </location>
</feature>
<dbReference type="SUPFAM" id="SSF52113">
    <property type="entry name" value="BRCT domain"/>
    <property type="match status" value="1"/>
</dbReference>
<evidence type="ECO:0000256" key="6">
    <source>
        <dbReference type="ARBA" id="ARBA00022634"/>
    </source>
</evidence>
<keyword evidence="15" id="KW-0456">Lyase</keyword>
<dbReference type="PRINTS" id="PR00869">
    <property type="entry name" value="DNAPOLX"/>
</dbReference>
<dbReference type="SUPFAM" id="SSF47802">
    <property type="entry name" value="DNA polymerase beta, N-terminal domain-like"/>
    <property type="match status" value="1"/>
</dbReference>
<reference evidence="21" key="1">
    <citation type="submission" date="2022-07" db="EMBL/GenBank/DDBJ databases">
        <title>Genome Sequence of Agrocybe chaxingu.</title>
        <authorList>
            <person name="Buettner E."/>
        </authorList>
    </citation>
    <scope>NUCLEOTIDE SEQUENCE</scope>
    <source>
        <strain evidence="21">MP-N11</strain>
    </source>
</reference>
<dbReference type="EMBL" id="JANKHO010001474">
    <property type="protein sequence ID" value="KAJ3501191.1"/>
    <property type="molecule type" value="Genomic_DNA"/>
</dbReference>
<keyword evidence="22" id="KW-1185">Reference proteome</keyword>
<dbReference type="Pfam" id="PF14792">
    <property type="entry name" value="DNA_pol_B_palm"/>
    <property type="match status" value="1"/>
</dbReference>
<evidence type="ECO:0000256" key="4">
    <source>
        <dbReference type="ARBA" id="ARBA00012417"/>
    </source>
</evidence>
<evidence type="ECO:0000256" key="11">
    <source>
        <dbReference type="ARBA" id="ARBA00022763"/>
    </source>
</evidence>
<comment type="catalytic activity">
    <reaction evidence="17">
        <text>DNA(n) + a 2'-deoxyribonucleoside 5'-triphosphate = DNA(n+1) + diphosphate</text>
        <dbReference type="Rhea" id="RHEA:22508"/>
        <dbReference type="Rhea" id="RHEA-COMP:17339"/>
        <dbReference type="Rhea" id="RHEA-COMP:17340"/>
        <dbReference type="ChEBI" id="CHEBI:33019"/>
        <dbReference type="ChEBI" id="CHEBI:61560"/>
        <dbReference type="ChEBI" id="CHEBI:173112"/>
        <dbReference type="EC" id="2.7.7.7"/>
    </reaction>
</comment>
<dbReference type="Gene3D" id="3.30.460.10">
    <property type="entry name" value="Beta Polymerase, domain 2"/>
    <property type="match status" value="1"/>
</dbReference>
<dbReference type="Proteomes" id="UP001148786">
    <property type="component" value="Unassembled WGS sequence"/>
</dbReference>